<keyword evidence="6 11" id="KW-0378">Hydrolase</keyword>
<evidence type="ECO:0000256" key="2">
    <source>
        <dbReference type="ARBA" id="ARBA00004613"/>
    </source>
</evidence>
<dbReference type="FunFam" id="3.20.20.80:FF:000075">
    <property type="entry name" value="Sporulation-specific chitinase"/>
    <property type="match status" value="1"/>
</dbReference>
<dbReference type="SUPFAM" id="SSF51445">
    <property type="entry name" value="(Trans)glycosidases"/>
    <property type="match status" value="1"/>
</dbReference>
<feature type="region of interest" description="Disordered" evidence="12">
    <location>
        <begin position="77"/>
        <end position="96"/>
    </location>
</feature>
<dbReference type="RefSeq" id="XP_043184533.1">
    <property type="nucleotide sequence ID" value="XM_043330436.1"/>
</dbReference>
<evidence type="ECO:0000256" key="9">
    <source>
        <dbReference type="ARBA" id="ARBA00023295"/>
    </source>
</evidence>
<keyword evidence="5 15" id="KW-0808">Transferase</keyword>
<dbReference type="SMART" id="SM00636">
    <property type="entry name" value="Glyco_18"/>
    <property type="match status" value="1"/>
</dbReference>
<feature type="transmembrane region" description="Helical" evidence="13">
    <location>
        <begin position="49"/>
        <end position="67"/>
    </location>
</feature>
<dbReference type="PANTHER" id="PTHR48050">
    <property type="entry name" value="STEROL 3-BETA-GLUCOSYLTRANSFERASE"/>
    <property type="match status" value="1"/>
</dbReference>
<dbReference type="EC" id="3.2.1.14" evidence="3"/>
<sequence>MTSSSAGYSRLATDANADAIPLSARASPDVREANESNQSRRNSRSYVRTVLYIVGILAVVMASFRFGQLSVVLPPREAPGGRPSVSGSAADHNTTRPEMANKLSVGYFVNWGIYGRKFPPSAIQADTLTHILYAFANTSPDGSVILSDKWADTDIHYPGDSWNEDQSSNLYGCFKQLYLLKKINRHLKVLLSIGGWTYSPALHPIVVDPHKRTKFVETAVTLLEDLGLDGLDVDYEFPQNDEQARGYVSLLRELRLGLDAHAQKKGTDYHFALTIAAPCGPSHYEKLHAREMDSYLTFWNLMSYDYAGSWDSVSGHQSNLFGGPGEASTDRAVKWYLSQGIRREKLVIGIPLYGRSFTNTDGPGKSYNGVGPGSWEAGSYDYRVLPLPAGHTILVKKKITYDNEEIGVTKGQWIRNEGLAGAMYWELSGDKCPSNPNRPEMEKGPGKDASPGASLVQAEKSPETPHRQAITPNGVYQSPSSEMLSQSLETVTRTEPDHFSPPAYSRYRHSDESTLEQGEASFITRFAHDISEKRGEALLGLKLDAEAAFQDDGRLQISFGRRLSKSLPPNYAEPVKEVGLDEVGFHDAPPMNVNIMIVGSRGDVQPYLALGQRLQKYGHTVRISTHETFRKLVKDSGLRFFNIGGDPHELMSYMVRNPGLIPGFESVLKGDIGKKQVMVAEMLERCCLSCYEVDEGSPNEGGFVADAIISNPPTFAHIHCAEALGIPLLLSFTMPWCATAAFPHPLVDIKQNGSHEPNAVNYYSYTLVDMLTWQGLGNVINKFRTKKLGLPSLTTASAVTMIQRSAIPWTYCISPALVPKPQDWLTHIDVVGFYFLDLAKDYVPPTELFEFIASGEPPIYVGFGSIVLKDPQEMTGAILGGIAKAGVRAIVSPGWGGLDEAMIRAAGPHVFALGNAPHDWLFQYVSAVCHHGGAGTTAIGLKCGKPTIIVPFFGDQPWWAAQLAQQGAGPEPLDSRNLTSDGFAAAIRAALSPSMVVAAQRISEMINSEDGVKNGVESFHKHLPLLNMRCDLDPKRTAVWYSPAHKLRLSAFSAQVLADRGEIDINKLKLHRSREYRTYASATDPISGTALPLLRVVNGFVHGVFRIGSTRPDKGVAQMVTSTVGGEITNGPSSEVREPKQVTGMGSGFVEGGKGFAYGFYDGVVGLVADPVKGFKEKGALGAAVGVGTGALNLTIKPAAGIFQLFSMPVEGGVRGIRTLFSKDVSQERVAARRAEGIHALNESNQTEQEVVVQAFTEYKAKTLRERKGKGKGKMT</sequence>
<dbReference type="PANTHER" id="PTHR48050:SF13">
    <property type="entry name" value="STEROL 3-BETA-GLUCOSYLTRANSFERASE UGT80A2"/>
    <property type="match status" value="1"/>
</dbReference>
<keyword evidence="13" id="KW-1133">Transmembrane helix</keyword>
<evidence type="ECO:0000256" key="12">
    <source>
        <dbReference type="SAM" id="MobiDB-lite"/>
    </source>
</evidence>
<dbReference type="GO" id="GO:0005576">
    <property type="term" value="C:extracellular region"/>
    <property type="evidence" value="ECO:0007669"/>
    <property type="project" value="UniProtKB-SubCell"/>
</dbReference>
<dbReference type="EMBL" id="CP059668">
    <property type="protein sequence ID" value="QRW24296.1"/>
    <property type="molecule type" value="Genomic_DNA"/>
</dbReference>
<proteinExistence type="predicted"/>
<keyword evidence="7" id="KW-0146">Chitin degradation</keyword>
<dbReference type="InterPro" id="IPR002213">
    <property type="entry name" value="UDP_glucos_trans"/>
</dbReference>
<dbReference type="Gene3D" id="3.20.20.80">
    <property type="entry name" value="Glycosidases"/>
    <property type="match status" value="1"/>
</dbReference>
<name>A0A8H8SZG4_9AGAM</name>
<dbReference type="AlphaFoldDB" id="A0A8H8SZG4"/>
<dbReference type="SUPFAM" id="SSF53756">
    <property type="entry name" value="UDP-Glycosyltransferase/glycogen phosphorylase"/>
    <property type="match status" value="1"/>
</dbReference>
<evidence type="ECO:0000256" key="11">
    <source>
        <dbReference type="RuleBase" id="RU000489"/>
    </source>
</evidence>
<dbReference type="GeneID" id="67032899"/>
<dbReference type="CDD" id="cd06548">
    <property type="entry name" value="GH18_chitinase"/>
    <property type="match status" value="1"/>
</dbReference>
<dbReference type="InterPro" id="IPR010610">
    <property type="entry name" value="EryCIII-like_C"/>
</dbReference>
<comment type="catalytic activity">
    <reaction evidence="1">
        <text>Random endo-hydrolysis of N-acetyl-beta-D-glucosaminide (1-&gt;4)-beta-linkages in chitin and chitodextrins.</text>
        <dbReference type="EC" id="3.2.1.14"/>
    </reaction>
</comment>
<dbReference type="Pfam" id="PF00704">
    <property type="entry name" value="Glyco_hydro_18"/>
    <property type="match status" value="1"/>
</dbReference>
<dbReference type="Gene3D" id="3.40.50.2000">
    <property type="entry name" value="Glycogen Phosphorylase B"/>
    <property type="match status" value="2"/>
</dbReference>
<evidence type="ECO:0000259" key="14">
    <source>
        <dbReference type="PROSITE" id="PS51910"/>
    </source>
</evidence>
<keyword evidence="4" id="KW-0964">Secreted</keyword>
<evidence type="ECO:0000256" key="7">
    <source>
        <dbReference type="ARBA" id="ARBA00023024"/>
    </source>
</evidence>
<dbReference type="InterPro" id="IPR050426">
    <property type="entry name" value="Glycosyltransferase_28"/>
</dbReference>
<dbReference type="GO" id="GO:0008843">
    <property type="term" value="F:endochitinase activity"/>
    <property type="evidence" value="ECO:0007669"/>
    <property type="project" value="UniProtKB-EC"/>
</dbReference>
<dbReference type="PROSITE" id="PS51910">
    <property type="entry name" value="GH18_2"/>
    <property type="match status" value="1"/>
</dbReference>
<keyword evidence="13" id="KW-0472">Membrane</keyword>
<keyword evidence="9 11" id="KW-0326">Glycosidase</keyword>
<keyword evidence="8" id="KW-0119">Carbohydrate metabolism</keyword>
<evidence type="ECO:0000256" key="8">
    <source>
        <dbReference type="ARBA" id="ARBA00023277"/>
    </source>
</evidence>
<dbReference type="Proteomes" id="UP000650533">
    <property type="component" value="Chromosome 11"/>
</dbReference>
<keyword evidence="10" id="KW-0624">Polysaccharide degradation</keyword>
<dbReference type="CDD" id="cd03784">
    <property type="entry name" value="GT1_Gtf-like"/>
    <property type="match status" value="1"/>
</dbReference>
<dbReference type="GO" id="GO:0016906">
    <property type="term" value="F:sterol 3-beta-glucosyltransferase activity"/>
    <property type="evidence" value="ECO:0007669"/>
    <property type="project" value="UniProtKB-ARBA"/>
</dbReference>
<evidence type="ECO:0000256" key="3">
    <source>
        <dbReference type="ARBA" id="ARBA00012729"/>
    </source>
</evidence>
<accession>A0A8H8SZG4</accession>
<evidence type="ECO:0000313" key="16">
    <source>
        <dbReference type="Proteomes" id="UP000650533"/>
    </source>
</evidence>
<feature type="region of interest" description="Disordered" evidence="12">
    <location>
        <begin position="22"/>
        <end position="41"/>
    </location>
</feature>
<dbReference type="GO" id="GO:0000272">
    <property type="term" value="P:polysaccharide catabolic process"/>
    <property type="evidence" value="ECO:0007669"/>
    <property type="project" value="UniProtKB-KW"/>
</dbReference>
<gene>
    <name evidence="15" type="ORF">RhiXN_10620</name>
</gene>
<dbReference type="Gene3D" id="3.10.50.10">
    <property type="match status" value="1"/>
</dbReference>
<dbReference type="KEGG" id="rsx:RhiXN_10620"/>
<dbReference type="InterPro" id="IPR017853">
    <property type="entry name" value="GH"/>
</dbReference>
<comment type="subcellular location">
    <subcellularLocation>
        <location evidence="2">Secreted</location>
    </subcellularLocation>
</comment>
<evidence type="ECO:0000313" key="15">
    <source>
        <dbReference type="EMBL" id="QRW24296.1"/>
    </source>
</evidence>
<evidence type="ECO:0000256" key="1">
    <source>
        <dbReference type="ARBA" id="ARBA00000822"/>
    </source>
</evidence>
<feature type="region of interest" description="Disordered" evidence="12">
    <location>
        <begin position="430"/>
        <end position="511"/>
    </location>
</feature>
<evidence type="ECO:0000256" key="6">
    <source>
        <dbReference type="ARBA" id="ARBA00022801"/>
    </source>
</evidence>
<dbReference type="SUPFAM" id="SSF54556">
    <property type="entry name" value="Chitinase insertion domain"/>
    <property type="match status" value="1"/>
</dbReference>
<evidence type="ECO:0000256" key="4">
    <source>
        <dbReference type="ARBA" id="ARBA00022525"/>
    </source>
</evidence>
<dbReference type="FunFam" id="3.40.50.2000:FF:000009">
    <property type="entry name" value="Sterol 3-beta-glucosyltransferase UGT80A2"/>
    <property type="match status" value="1"/>
</dbReference>
<organism evidence="15 16">
    <name type="scientific">Rhizoctonia solani</name>
    <dbReference type="NCBI Taxonomy" id="456999"/>
    <lineage>
        <taxon>Eukaryota</taxon>
        <taxon>Fungi</taxon>
        <taxon>Dikarya</taxon>
        <taxon>Basidiomycota</taxon>
        <taxon>Agaricomycotina</taxon>
        <taxon>Agaricomycetes</taxon>
        <taxon>Cantharellales</taxon>
        <taxon>Ceratobasidiaceae</taxon>
        <taxon>Rhizoctonia</taxon>
    </lineage>
</organism>
<dbReference type="InterPro" id="IPR001579">
    <property type="entry name" value="Glyco_hydro_18_chit_AS"/>
</dbReference>
<keyword evidence="13" id="KW-0812">Transmembrane</keyword>
<dbReference type="Pfam" id="PF06722">
    <property type="entry name" value="EryCIII-like_C"/>
    <property type="match status" value="1"/>
</dbReference>
<dbReference type="PROSITE" id="PS01095">
    <property type="entry name" value="GH18_1"/>
    <property type="match status" value="1"/>
</dbReference>
<dbReference type="InterPro" id="IPR029070">
    <property type="entry name" value="Chitinase_insertion_sf"/>
</dbReference>
<protein>
    <recommendedName>
        <fullName evidence="3">chitinase</fullName>
        <ecNumber evidence="3">3.2.1.14</ecNumber>
    </recommendedName>
</protein>
<dbReference type="InterPro" id="IPR004276">
    <property type="entry name" value="GlycoTrans_28_N"/>
</dbReference>
<dbReference type="InterPro" id="IPR011583">
    <property type="entry name" value="Chitinase_II/V-like_cat"/>
</dbReference>
<dbReference type="Pfam" id="PF03033">
    <property type="entry name" value="Glyco_transf_28"/>
    <property type="match status" value="1"/>
</dbReference>
<dbReference type="SMR" id="A0A8H8SZG4"/>
<evidence type="ECO:0000256" key="5">
    <source>
        <dbReference type="ARBA" id="ARBA00022679"/>
    </source>
</evidence>
<feature type="compositionally biased region" description="Polar residues" evidence="12">
    <location>
        <begin position="470"/>
        <end position="491"/>
    </location>
</feature>
<evidence type="ECO:0000256" key="13">
    <source>
        <dbReference type="SAM" id="Phobius"/>
    </source>
</evidence>
<evidence type="ECO:0000256" key="10">
    <source>
        <dbReference type="ARBA" id="ARBA00023326"/>
    </source>
</evidence>
<dbReference type="InterPro" id="IPR001223">
    <property type="entry name" value="Glyco_hydro18_cat"/>
</dbReference>
<feature type="domain" description="GH18" evidence="14">
    <location>
        <begin position="102"/>
        <end position="444"/>
    </location>
</feature>
<dbReference type="GO" id="GO:0006032">
    <property type="term" value="P:chitin catabolic process"/>
    <property type="evidence" value="ECO:0007669"/>
    <property type="project" value="UniProtKB-KW"/>
</dbReference>
<dbReference type="GO" id="GO:0008061">
    <property type="term" value="F:chitin binding"/>
    <property type="evidence" value="ECO:0007669"/>
    <property type="project" value="InterPro"/>
</dbReference>
<reference evidence="15" key="1">
    <citation type="submission" date="2020-05" db="EMBL/GenBank/DDBJ databases">
        <title>Evolutionary and genomic comparisons of hybrid uninucleate and nonhybrid Rhizoctonia fungi.</title>
        <authorList>
            <person name="Li C."/>
            <person name="Chen X."/>
        </authorList>
    </citation>
    <scope>NUCLEOTIDE SEQUENCE</scope>
    <source>
        <strain evidence="15">AG-1 IA</strain>
    </source>
</reference>